<evidence type="ECO:0000313" key="3">
    <source>
        <dbReference type="Proteomes" id="UP000737018"/>
    </source>
</evidence>
<feature type="compositionally biased region" description="Polar residues" evidence="1">
    <location>
        <begin position="41"/>
        <end position="52"/>
    </location>
</feature>
<feature type="region of interest" description="Disordered" evidence="1">
    <location>
        <begin position="1"/>
        <end position="65"/>
    </location>
</feature>
<sequence>MQIGSGAESVDGNRIGRVVSRRRRSSGGEEHVPNNPDADSDQTQATKTSGDGNQIVVSRRRSSGGEERVDLFWVLYLVLFMEQIQNLEWNWAVHLYSLSSQIARFRLRLDEISFLLLG</sequence>
<gene>
    <name evidence="2" type="ORF">CMV_007915</name>
</gene>
<proteinExistence type="predicted"/>
<keyword evidence="3" id="KW-1185">Reference proteome</keyword>
<dbReference type="Proteomes" id="UP000737018">
    <property type="component" value="Unassembled WGS sequence"/>
</dbReference>
<name>A0A8J4VSI9_9ROSI</name>
<reference evidence="2" key="1">
    <citation type="submission" date="2020-03" db="EMBL/GenBank/DDBJ databases">
        <title>Castanea mollissima Vanexum genome sequencing.</title>
        <authorList>
            <person name="Staton M."/>
        </authorList>
    </citation>
    <scope>NUCLEOTIDE SEQUENCE</scope>
    <source>
        <tissue evidence="2">Leaf</tissue>
    </source>
</reference>
<protein>
    <submittedName>
        <fullName evidence="2">Uncharacterized protein</fullName>
    </submittedName>
</protein>
<organism evidence="2 3">
    <name type="scientific">Castanea mollissima</name>
    <name type="common">Chinese chestnut</name>
    <dbReference type="NCBI Taxonomy" id="60419"/>
    <lineage>
        <taxon>Eukaryota</taxon>
        <taxon>Viridiplantae</taxon>
        <taxon>Streptophyta</taxon>
        <taxon>Embryophyta</taxon>
        <taxon>Tracheophyta</taxon>
        <taxon>Spermatophyta</taxon>
        <taxon>Magnoliopsida</taxon>
        <taxon>eudicotyledons</taxon>
        <taxon>Gunneridae</taxon>
        <taxon>Pentapetalae</taxon>
        <taxon>rosids</taxon>
        <taxon>fabids</taxon>
        <taxon>Fagales</taxon>
        <taxon>Fagaceae</taxon>
        <taxon>Castanea</taxon>
    </lineage>
</organism>
<dbReference type="EMBL" id="JRKL02000806">
    <property type="protein sequence ID" value="KAF3968172.1"/>
    <property type="molecule type" value="Genomic_DNA"/>
</dbReference>
<accession>A0A8J4VSI9</accession>
<comment type="caution">
    <text evidence="2">The sequence shown here is derived from an EMBL/GenBank/DDBJ whole genome shotgun (WGS) entry which is preliminary data.</text>
</comment>
<evidence type="ECO:0000256" key="1">
    <source>
        <dbReference type="SAM" id="MobiDB-lite"/>
    </source>
</evidence>
<dbReference type="AlphaFoldDB" id="A0A8J4VSI9"/>
<evidence type="ECO:0000313" key="2">
    <source>
        <dbReference type="EMBL" id="KAF3968172.1"/>
    </source>
</evidence>